<accession>A0ABT1NC55</accession>
<dbReference type="EMBL" id="JAJEKE010000001">
    <property type="protein sequence ID" value="MCQ1528214.1"/>
    <property type="molecule type" value="Genomic_DNA"/>
</dbReference>
<dbReference type="Proteomes" id="UP001651880">
    <property type="component" value="Unassembled WGS sequence"/>
</dbReference>
<organism evidence="2 3">
    <name type="scientific">Lutispora saccharofermentans</name>
    <dbReference type="NCBI Taxonomy" id="3024236"/>
    <lineage>
        <taxon>Bacteria</taxon>
        <taxon>Bacillati</taxon>
        <taxon>Bacillota</taxon>
        <taxon>Clostridia</taxon>
        <taxon>Lutisporales</taxon>
        <taxon>Lutisporaceae</taxon>
        <taxon>Lutispora</taxon>
    </lineage>
</organism>
<gene>
    <name evidence="2" type="ORF">LJD61_01445</name>
</gene>
<dbReference type="InterPro" id="IPR013783">
    <property type="entry name" value="Ig-like_fold"/>
</dbReference>
<evidence type="ECO:0008006" key="4">
    <source>
        <dbReference type="Google" id="ProtNLM"/>
    </source>
</evidence>
<evidence type="ECO:0000313" key="2">
    <source>
        <dbReference type="EMBL" id="MCQ1528214.1"/>
    </source>
</evidence>
<dbReference type="RefSeq" id="WP_255225707.1">
    <property type="nucleotide sequence ID" value="NZ_JAJEKE010000001.1"/>
</dbReference>
<dbReference type="PANTHER" id="PTHR35902:SF6">
    <property type="entry name" value="CONSERVED WITHIN P. AEROPHILUM"/>
    <property type="match status" value="1"/>
</dbReference>
<protein>
    <recommendedName>
        <fullName evidence="4">CARDB domain-containing protein</fullName>
    </recommendedName>
</protein>
<comment type="caution">
    <text evidence="2">The sequence shown here is derived from an EMBL/GenBank/DDBJ whole genome shotgun (WGS) entry which is preliminary data.</text>
</comment>
<evidence type="ECO:0000313" key="3">
    <source>
        <dbReference type="Proteomes" id="UP001651880"/>
    </source>
</evidence>
<keyword evidence="1" id="KW-0472">Membrane</keyword>
<evidence type="ECO:0000256" key="1">
    <source>
        <dbReference type="SAM" id="Phobius"/>
    </source>
</evidence>
<keyword evidence="1" id="KW-0812">Transmembrane</keyword>
<reference evidence="2 3" key="1">
    <citation type="submission" date="2021-10" db="EMBL/GenBank/DDBJ databases">
        <title>Lutispora strain m25 sp. nov., a thermophilic, non-spore-forming bacterium isolated from a lab-scale methanogenic bioreactor digesting anaerobic sludge.</title>
        <authorList>
            <person name="El Houari A."/>
            <person name="Mcdonald J."/>
        </authorList>
    </citation>
    <scope>NUCLEOTIDE SEQUENCE [LARGE SCALE GENOMIC DNA]</scope>
    <source>
        <strain evidence="3">m25</strain>
    </source>
</reference>
<keyword evidence="1" id="KW-1133">Transmembrane helix</keyword>
<dbReference type="PANTHER" id="PTHR35902">
    <property type="entry name" value="S-LAYER DOMAIN-LIKE PROTEIN-RELATED"/>
    <property type="match status" value="1"/>
</dbReference>
<proteinExistence type="predicted"/>
<sequence>MKKRLAGIIIFLMMFQMISAIGVAYGYQEDKITIASQKYKISSVEYISKVSPYQSFDLELSLEGMTKKYKLILEENSSFMSREAIDGEYKDKKYRQNDTVKIPLYYKGGEDTTLNTRFEDEDGNQIAGPPIYMDIIADTSPPPNTDSKRPNIVVSGGVDMPVVNAGEEARIRIPLENLSSVSAKDIQATLEFDADDSPFEINKLSLTYYIDRINGKKTDEAVFVVKVSDSAAEKVYTGSLKLIYYTLSGINKEQGSFTIPIRVQNSKKPAKLVLSAIGYGDTPLTAGEKRTISLILRNNGNLDARDVKISLKGLKTDGFTLHNSPDVKQVQDIPGNKVMQIDYVLIPSIAMATGNHDLQLKVDYKDGKQNSFTDEFSFFLPVKGLDTTMSDIIIENIEMPKEEIKSEESFFIAFDIVNKSDIEADEVKVSLTTDKEIICKSLNIKKLGKLVKDDKKRVEFELYATSEAVTKNYPIQINVDYENGVGEKKTKNTISQYVGVYVDRGSGKGTPRIIVDRYNIEPYTIQAGDIFQLTISLLNTSSYATVSNIKVSLVSDDGVFSPVNSSNTIYIESIGPKESMQKVFTLTPKRDAEHKTYGISVNIDYEDEKGTQLSSKDMISVPVIQQAKLVLGDVMIPPEAYVGQTFPASVEFYNMGKTTLYNLMIKTEGNFTTQNSNYYVGNFESGKTDSYEVGITPEEEGTINGKIIFSYENAVGEAFEEVKEIQANVIQMPMEPMPQPGMGENPEENEKNKIMKMVKSPYFIAGSIILAAAVVFIARKIHKKRKGMTFDE</sequence>
<keyword evidence="3" id="KW-1185">Reference proteome</keyword>
<feature type="transmembrane region" description="Helical" evidence="1">
    <location>
        <begin position="760"/>
        <end position="778"/>
    </location>
</feature>
<dbReference type="Gene3D" id="2.60.40.10">
    <property type="entry name" value="Immunoglobulins"/>
    <property type="match status" value="3"/>
</dbReference>
<name>A0ABT1NC55_9FIRM</name>